<proteinExistence type="predicted"/>
<name>A0A348HG95_9GAMM</name>
<dbReference type="AlphaFoldDB" id="A0A348HG95"/>
<evidence type="ECO:0000313" key="2">
    <source>
        <dbReference type="EMBL" id="BBG30647.1"/>
    </source>
</evidence>
<dbReference type="EMBL" id="AP018933">
    <property type="protein sequence ID" value="BBG30647.1"/>
    <property type="molecule type" value="Genomic_DNA"/>
</dbReference>
<organism evidence="2 3">
    <name type="scientific">Zymobacter palmae</name>
    <dbReference type="NCBI Taxonomy" id="33074"/>
    <lineage>
        <taxon>Bacteria</taxon>
        <taxon>Pseudomonadati</taxon>
        <taxon>Pseudomonadota</taxon>
        <taxon>Gammaproteobacteria</taxon>
        <taxon>Oceanospirillales</taxon>
        <taxon>Halomonadaceae</taxon>
        <taxon>Zymobacter group</taxon>
        <taxon>Zymobacter</taxon>
    </lineage>
</organism>
<evidence type="ECO:0000256" key="1">
    <source>
        <dbReference type="SAM" id="MobiDB-lite"/>
    </source>
</evidence>
<evidence type="ECO:0000313" key="3">
    <source>
        <dbReference type="Proteomes" id="UP000267342"/>
    </source>
</evidence>
<dbReference type="KEGG" id="zpl:ZBT109_1901"/>
<protein>
    <submittedName>
        <fullName evidence="2">Mg/Co/Ni transporter MgtE</fullName>
    </submittedName>
</protein>
<reference evidence="2 3" key="1">
    <citation type="submission" date="2018-09" db="EMBL/GenBank/DDBJ databases">
        <title>Zymobacter palmae IAM14233 (=T109) whole genome analysis.</title>
        <authorList>
            <person name="Yanase H."/>
        </authorList>
    </citation>
    <scope>NUCLEOTIDE SEQUENCE [LARGE SCALE GENOMIC DNA]</scope>
    <source>
        <strain evidence="2 3">IAM14233</strain>
    </source>
</reference>
<feature type="region of interest" description="Disordered" evidence="1">
    <location>
        <begin position="273"/>
        <end position="316"/>
    </location>
</feature>
<accession>A0A348HG95</accession>
<keyword evidence="3" id="KW-1185">Reference proteome</keyword>
<sequence length="316" mass="36041">MAHVATHHSPYLFTCVMRAPFPSLPSVQPVTVDLVNAADSRKVRQAAAPVHPDGEGAPHDILFRHEPPEPAVLRVVAVVAHRKIAAFRHDDVPRALNLGFKLAITETGCRVNVQVVLNAAQRFVPQLVVGIIRCLCGYQRFGHFLTVDGQRAVLVVDTITRYADHTLDEVLGWIDRIAEDDHIAALRHAHRQNLGVQHRQAKPIGKLVDGNEVADLQRWQHRAGRNLERFDHERANRYNDKQHRKQRARKIDIPRLRCRRVFTARLTAAAQYETIQSPDDGREQQDQHQYQSQIHCMRSSIRDRRHSPATSVTRWS</sequence>
<dbReference type="Proteomes" id="UP000267342">
    <property type="component" value="Chromosome"/>
</dbReference>
<gene>
    <name evidence="2" type="ORF">ZBT109_1901</name>
</gene>